<name>A0A975GAW0_9THEO</name>
<dbReference type="InterPro" id="IPR027417">
    <property type="entry name" value="P-loop_NTPase"/>
</dbReference>
<sequence>MNLTKVDYSNAENIIIEEYISSELSDKSPQTIAFFGQPGVGKTFCVNSAAKKIAKRNNYEMVYFQELISKSKESQERFINKIIKEGKTPFFFVDISMQTHEPYDLSGIPEKVRFNIDGEQYEVSKFFPPSWVVLLQKYPGILFIDEITNIQNKEMQSILLKIAQQGLIGDNKMSDKAMVVVAGNRIEDSDLATSLPIPLINRMEMYEFIPPKADDWYQYIKNKHAENFDKMDFDEYAAAYLAIVASKPELPSEEEQNPFATPRSCEMLYNKIIKQQMLQKTGIINEMKFYENISKAAPAFIGYKEGGLFAQTYKNMKDYYTKLCNGLSENDLKEIKSLGTYYSLSAMAGKIFKTAIKGEVFGISHDILPNMKKNLDILFTRQPETISVFLHETEVFIKESHFNESLKALAYIKTLIEAREGITLREIKENAEKMISSTLEKFEEVSGDKALYEKFIQETNMGKNLETIPVFAKSENLIYERIRKISIAIFSKALNEGYIFKSGIAGRM</sequence>
<dbReference type="RefSeq" id="WP_284680211.1">
    <property type="nucleotide sequence ID" value="NZ_CP060096.1"/>
</dbReference>
<dbReference type="EMBL" id="CP060096">
    <property type="protein sequence ID" value="QSZ27507.1"/>
    <property type="molecule type" value="Genomic_DNA"/>
</dbReference>
<accession>A0A975GAW0</accession>
<keyword evidence="1" id="KW-0067">ATP-binding</keyword>
<dbReference type="SUPFAM" id="SSF52540">
    <property type="entry name" value="P-loop containing nucleoside triphosphate hydrolases"/>
    <property type="match status" value="1"/>
</dbReference>
<dbReference type="KEGG" id="aaut:ACETAC_00825"/>
<keyword evidence="1" id="KW-0547">Nucleotide-binding</keyword>
<keyword evidence="2" id="KW-1185">Reference proteome</keyword>
<reference evidence="1" key="1">
    <citation type="submission" date="2020-08" db="EMBL/GenBank/DDBJ databases">
        <title>Genomic insights into the carbon and energy metabolism of the first obligate autotrophic acetogenic bacterium Aceticella autotrophica gen. nov., sp. nov.</title>
        <authorList>
            <person name="Toshchakov S.V."/>
            <person name="Elcheninov A.G."/>
            <person name="Kublanov I.V."/>
            <person name="Frolov E.N."/>
            <person name="Lebedinsky A.V."/>
        </authorList>
    </citation>
    <scope>NUCLEOTIDE SEQUENCE</scope>
    <source>
        <strain evidence="1">3443-3Ac</strain>
    </source>
</reference>
<evidence type="ECO:0000313" key="2">
    <source>
        <dbReference type="Proteomes" id="UP000671913"/>
    </source>
</evidence>
<evidence type="ECO:0000313" key="1">
    <source>
        <dbReference type="EMBL" id="QSZ27507.1"/>
    </source>
</evidence>
<dbReference type="Gene3D" id="3.40.50.300">
    <property type="entry name" value="P-loop containing nucleotide triphosphate hydrolases"/>
    <property type="match status" value="1"/>
</dbReference>
<proteinExistence type="predicted"/>
<gene>
    <name evidence="1" type="ORF">ACETAC_00825</name>
</gene>
<dbReference type="AlphaFoldDB" id="A0A975GAW0"/>
<protein>
    <submittedName>
        <fullName evidence="1">ATP-binding protein</fullName>
    </submittedName>
</protein>
<organism evidence="1 2">
    <name type="scientific">Aceticella autotrophica</name>
    <dbReference type="NCBI Taxonomy" id="2755338"/>
    <lineage>
        <taxon>Bacteria</taxon>
        <taxon>Bacillati</taxon>
        <taxon>Bacillota</taxon>
        <taxon>Clostridia</taxon>
        <taxon>Thermoanaerobacterales</taxon>
        <taxon>Thermoanaerobacteraceae</taxon>
        <taxon>Aceticella</taxon>
    </lineage>
</organism>
<dbReference type="GO" id="GO:0005524">
    <property type="term" value="F:ATP binding"/>
    <property type="evidence" value="ECO:0007669"/>
    <property type="project" value="UniProtKB-KW"/>
</dbReference>
<dbReference type="Proteomes" id="UP000671913">
    <property type="component" value="Chromosome"/>
</dbReference>